<protein>
    <submittedName>
        <fullName evidence="2">XopG/HopH/AvrPtoH family type III secretion system effector</fullName>
    </submittedName>
</protein>
<evidence type="ECO:0000313" key="3">
    <source>
        <dbReference type="Proteomes" id="UP001242732"/>
    </source>
</evidence>
<accession>A0ABY9AX49</accession>
<evidence type="ECO:0000256" key="1">
    <source>
        <dbReference type="SAM" id="MobiDB-lite"/>
    </source>
</evidence>
<organism evidence="2 3">
    <name type="scientific">Paracidovorax citrulli</name>
    <name type="common">Acidovorax citrulli</name>
    <dbReference type="NCBI Taxonomy" id="80869"/>
    <lineage>
        <taxon>Bacteria</taxon>
        <taxon>Pseudomonadati</taxon>
        <taxon>Pseudomonadota</taxon>
        <taxon>Betaproteobacteria</taxon>
        <taxon>Burkholderiales</taxon>
        <taxon>Comamonadaceae</taxon>
        <taxon>Paracidovorax</taxon>
    </lineage>
</organism>
<dbReference type="RefSeq" id="WP_258868854.1">
    <property type="nucleotide sequence ID" value="NZ_CP042302.1"/>
</dbReference>
<sequence>MRNEERELQRFTAEVNVHLHAIQSRPSGGQLLRELAEIGGRQNHKLTIHEMEPSRAGPRAQGVLSRHQLERHPNATSFSEINEIAEERYAIKTRNGPNEGSSVLISWTAHQTSMGLDSDGDPTGPCASHTDKVSLLAHELVHAKHMMAGTWKGNSGSPADPESSAGKEELRAVGLGKYKYSATGEPSENSVRAEHGLPKRKSYHYSGYRSD</sequence>
<feature type="region of interest" description="Disordered" evidence="1">
    <location>
        <begin position="149"/>
        <end position="211"/>
    </location>
</feature>
<evidence type="ECO:0000313" key="2">
    <source>
        <dbReference type="EMBL" id="WIY51369.1"/>
    </source>
</evidence>
<name>A0ABY9AX49_PARCI</name>
<dbReference type="Proteomes" id="UP001242732">
    <property type="component" value="Chromosome"/>
</dbReference>
<proteinExistence type="predicted"/>
<reference evidence="2 3" key="1">
    <citation type="submission" date="2023-06" db="EMBL/GenBank/DDBJ databases">
        <authorList>
            <person name="Ham H."/>
            <person name="Park D.S."/>
        </authorList>
    </citation>
    <scope>NUCLEOTIDE SEQUENCE [LARGE SCALE GENOMIC DNA]</scope>
    <source>
        <strain evidence="2 3">KACC 17005</strain>
    </source>
</reference>
<dbReference type="EMBL" id="CP127363">
    <property type="protein sequence ID" value="WIY51369.1"/>
    <property type="molecule type" value="Genomic_DNA"/>
</dbReference>
<dbReference type="Pfam" id="PF14891">
    <property type="entry name" value="Peptidase_M91"/>
    <property type="match status" value="1"/>
</dbReference>
<gene>
    <name evidence="2" type="primary">xopG</name>
    <name evidence="2" type="ORF">QRO08_12470</name>
</gene>
<dbReference type="InterPro" id="IPR028208">
    <property type="entry name" value="Effector_pro_NleD-like"/>
</dbReference>
<keyword evidence="3" id="KW-1185">Reference proteome</keyword>
<dbReference type="NCBIfam" id="NF041347">
    <property type="entry name" value="XopG"/>
    <property type="match status" value="1"/>
</dbReference>